<dbReference type="EMBL" id="LOHG01000002">
    <property type="protein sequence ID" value="MCI8208557.1"/>
    <property type="molecule type" value="Genomic_DNA"/>
</dbReference>
<reference evidence="1 2" key="1">
    <citation type="submission" date="2015-12" db="EMBL/GenBank/DDBJ databases">
        <title>Phylogenomics in the description of a new species in the Pseudomonas syringae group.</title>
        <authorList>
            <person name="Busquets A."/>
            <person name="Gomila M."/>
            <person name="Beiki F."/>
            <person name="Rahimian H."/>
            <person name="Mulet M."/>
            <person name="Sanchez D."/>
            <person name="Garcia-Valdes E."/>
            <person name="Lalucat J."/>
        </authorList>
    </citation>
    <scope>NUCLEOTIDE SEQUENCE [LARGE SCALE GENOMIC DNA]</scope>
    <source>
        <strain evidence="1 2">S25</strain>
    </source>
</reference>
<evidence type="ECO:0000313" key="2">
    <source>
        <dbReference type="Proteomes" id="UP001320513"/>
    </source>
</evidence>
<organism evidence="1 2">
    <name type="scientific">Pseudomonas maioricensis</name>
    <dbReference type="NCBI Taxonomy" id="1766623"/>
    <lineage>
        <taxon>Bacteria</taxon>
        <taxon>Pseudomonadati</taxon>
        <taxon>Pseudomonadota</taxon>
        <taxon>Gammaproteobacteria</taxon>
        <taxon>Pseudomonadales</taxon>
        <taxon>Pseudomonadaceae</taxon>
        <taxon>Pseudomonas</taxon>
    </lineage>
</organism>
<gene>
    <name evidence="1" type="ORF">AUC61_03320</name>
</gene>
<dbReference type="Proteomes" id="UP001320513">
    <property type="component" value="Unassembled WGS sequence"/>
</dbReference>
<protein>
    <submittedName>
        <fullName evidence="1">Uncharacterized protein</fullName>
    </submittedName>
</protein>
<evidence type="ECO:0000313" key="1">
    <source>
        <dbReference type="EMBL" id="MCI8208557.1"/>
    </source>
</evidence>
<keyword evidence="2" id="KW-1185">Reference proteome</keyword>
<sequence>MLLVILYYAQPRVYILYSKDGNKNISYILNTEHRFVKGDLLPDRTTGDVGPIFASEKFFMEFYWWGDNERRHCISITPKWPTTEIHLDHNGNIDIRRESETDVDSLKECQFDWAKP</sequence>
<name>A0ABS9ZDT0_9PSED</name>
<comment type="caution">
    <text evidence="1">The sequence shown here is derived from an EMBL/GenBank/DDBJ whole genome shotgun (WGS) entry which is preliminary data.</text>
</comment>
<proteinExistence type="predicted"/>
<accession>A0ABS9ZDT0</accession>